<dbReference type="PANTHER" id="PTHR21495">
    <property type="entry name" value="NUCLEOPORIN-RELATED"/>
    <property type="match status" value="1"/>
</dbReference>
<comment type="similarity">
    <text evidence="1 4">Belongs to the plant dirigent protein family.</text>
</comment>
<evidence type="ECO:0000256" key="1">
    <source>
        <dbReference type="ARBA" id="ARBA00010746"/>
    </source>
</evidence>
<gene>
    <name evidence="5" type="ORF">KP509_03G051900</name>
</gene>
<evidence type="ECO:0000313" key="5">
    <source>
        <dbReference type="EMBL" id="KAH7441742.1"/>
    </source>
</evidence>
<comment type="function">
    <text evidence="4">Dirigent proteins impart stereoselectivity on the phenoxy radical-coupling reaction, yielding optically active lignans from two molecules of coniferyl alcohol in the biosynthesis of lignans, flavonolignans, and alkaloids and thus plays a central role in plant secondary metabolism.</text>
</comment>
<dbReference type="GO" id="GO:0009699">
    <property type="term" value="P:phenylpropanoid biosynthetic process"/>
    <property type="evidence" value="ECO:0007669"/>
    <property type="project" value="UniProtKB-ARBA"/>
</dbReference>
<accession>A0A8T2V2X3</accession>
<evidence type="ECO:0000256" key="4">
    <source>
        <dbReference type="RuleBase" id="RU363099"/>
    </source>
</evidence>
<dbReference type="Pfam" id="PF03018">
    <property type="entry name" value="Dirigent"/>
    <property type="match status" value="1"/>
</dbReference>
<sequence length="235" mass="25704">MWAHSMLCCGRLYICRPCILFHHRLLLAGALQPLLSKMVAAPSMTGRTANMRIVALVLGLLIHRASQTAVAEGSGSSCNIDAATWPGPPPFRECRLQYYVQVFVGDPSLNQNLLPPLNESFSGSFGHGELFAFNATEGPEKTSSRVGSVRGFTIDSAYKASDIIDLIEVELISYDDGNYKGTIQIQGEIRAMSPNEVAIVGGTGSFRGARGFGLIERVLLDGPYRRFHHDLHFVY</sequence>
<keyword evidence="3 4" id="KW-0964">Secreted</keyword>
<dbReference type="GO" id="GO:0048046">
    <property type="term" value="C:apoplast"/>
    <property type="evidence" value="ECO:0007669"/>
    <property type="project" value="UniProtKB-SubCell"/>
</dbReference>
<evidence type="ECO:0000313" key="6">
    <source>
        <dbReference type="Proteomes" id="UP000825935"/>
    </source>
</evidence>
<protein>
    <recommendedName>
        <fullName evidence="4">Dirigent protein</fullName>
    </recommendedName>
</protein>
<dbReference type="InterPro" id="IPR044859">
    <property type="entry name" value="Allene_oxi_cyc_Dirigent"/>
</dbReference>
<dbReference type="EMBL" id="CM035408">
    <property type="protein sequence ID" value="KAH7441742.1"/>
    <property type="molecule type" value="Genomic_DNA"/>
</dbReference>
<dbReference type="Gene3D" id="2.40.480.10">
    <property type="entry name" value="Allene oxide cyclase-like"/>
    <property type="match status" value="1"/>
</dbReference>
<dbReference type="OrthoDB" id="665505at2759"/>
<comment type="caution">
    <text evidence="5">The sequence shown here is derived from an EMBL/GenBank/DDBJ whole genome shotgun (WGS) entry which is preliminary data.</text>
</comment>
<keyword evidence="6" id="KW-1185">Reference proteome</keyword>
<keyword evidence="4" id="KW-0052">Apoplast</keyword>
<comment type="subunit">
    <text evidence="2 4">Homodimer.</text>
</comment>
<name>A0A8T2V2X3_CERRI</name>
<dbReference type="Proteomes" id="UP000825935">
    <property type="component" value="Chromosome 3"/>
</dbReference>
<dbReference type="InterPro" id="IPR004265">
    <property type="entry name" value="Dirigent"/>
</dbReference>
<proteinExistence type="inferred from homology"/>
<reference evidence="5" key="1">
    <citation type="submission" date="2021-08" db="EMBL/GenBank/DDBJ databases">
        <title>WGS assembly of Ceratopteris richardii.</title>
        <authorList>
            <person name="Marchant D.B."/>
            <person name="Chen G."/>
            <person name="Jenkins J."/>
            <person name="Shu S."/>
            <person name="Leebens-Mack J."/>
            <person name="Grimwood J."/>
            <person name="Schmutz J."/>
            <person name="Soltis P."/>
            <person name="Soltis D."/>
            <person name="Chen Z.-H."/>
        </authorList>
    </citation>
    <scope>NUCLEOTIDE SEQUENCE</scope>
    <source>
        <strain evidence="5">Whitten #5841</strain>
        <tissue evidence="5">Leaf</tissue>
    </source>
</reference>
<evidence type="ECO:0000256" key="3">
    <source>
        <dbReference type="ARBA" id="ARBA00022525"/>
    </source>
</evidence>
<dbReference type="AlphaFoldDB" id="A0A8T2V2X3"/>
<comment type="subcellular location">
    <subcellularLocation>
        <location evidence="4">Secreted</location>
        <location evidence="4">Extracellular space</location>
        <location evidence="4">Apoplast</location>
    </subcellularLocation>
</comment>
<evidence type="ECO:0000256" key="2">
    <source>
        <dbReference type="ARBA" id="ARBA00011738"/>
    </source>
</evidence>
<organism evidence="5 6">
    <name type="scientific">Ceratopteris richardii</name>
    <name type="common">Triangle waterfern</name>
    <dbReference type="NCBI Taxonomy" id="49495"/>
    <lineage>
        <taxon>Eukaryota</taxon>
        <taxon>Viridiplantae</taxon>
        <taxon>Streptophyta</taxon>
        <taxon>Embryophyta</taxon>
        <taxon>Tracheophyta</taxon>
        <taxon>Polypodiopsida</taxon>
        <taxon>Polypodiidae</taxon>
        <taxon>Polypodiales</taxon>
        <taxon>Pteridineae</taxon>
        <taxon>Pteridaceae</taxon>
        <taxon>Parkerioideae</taxon>
        <taxon>Ceratopteris</taxon>
    </lineage>
</organism>